<name>Q6BQ41_DEBHA</name>
<dbReference type="HOGENOM" id="CLU_045011_13_4_1"/>
<evidence type="ECO:0000313" key="1">
    <source>
        <dbReference type="EMBL" id="CAG87915.1"/>
    </source>
</evidence>
<dbReference type="KEGG" id="dha:DEHA2E08558g"/>
<dbReference type="InterPro" id="IPR006439">
    <property type="entry name" value="HAD-SF_hydro_IA"/>
</dbReference>
<protein>
    <submittedName>
        <fullName evidence="1">DEHA2E08558p</fullName>
    </submittedName>
</protein>
<dbReference type="PANTHER" id="PTHR43481">
    <property type="entry name" value="FRUCTOSE-1-PHOSPHATE PHOSPHATASE"/>
    <property type="match status" value="1"/>
</dbReference>
<proteinExistence type="predicted"/>
<dbReference type="Gene3D" id="3.40.50.1000">
    <property type="entry name" value="HAD superfamily/HAD-like"/>
    <property type="match status" value="1"/>
</dbReference>
<dbReference type="InterPro" id="IPR051806">
    <property type="entry name" value="HAD-like_SPP"/>
</dbReference>
<evidence type="ECO:0000313" key="2">
    <source>
        <dbReference type="Proteomes" id="UP000000599"/>
    </source>
</evidence>
<gene>
    <name evidence="1" type="ordered locus">DEHA2E08558g</name>
</gene>
<dbReference type="PANTHER" id="PTHR43481:SF9">
    <property type="entry name" value="2-DEOXYGLUCOSE-6-PHOSPHATE PHOSPHATASE 1-RELATED"/>
    <property type="match status" value="1"/>
</dbReference>
<dbReference type="GeneID" id="2902615"/>
<dbReference type="Gene3D" id="1.10.150.240">
    <property type="entry name" value="Putative phosphatase, domain 2"/>
    <property type="match status" value="1"/>
</dbReference>
<dbReference type="InParanoid" id="Q6BQ41"/>
<dbReference type="RefSeq" id="XP_459679.1">
    <property type="nucleotide sequence ID" value="XM_459679.1"/>
</dbReference>
<dbReference type="InterPro" id="IPR036412">
    <property type="entry name" value="HAD-like_sf"/>
</dbReference>
<dbReference type="PROSITE" id="PS01228">
    <property type="entry name" value="COF_1"/>
    <property type="match status" value="1"/>
</dbReference>
<dbReference type="InterPro" id="IPR023214">
    <property type="entry name" value="HAD_sf"/>
</dbReference>
<dbReference type="OMA" id="NYEHRVR"/>
<dbReference type="OrthoDB" id="40579at2759"/>
<organism evidence="1 2">
    <name type="scientific">Debaryomyces hansenii (strain ATCC 36239 / CBS 767 / BCRC 21394 / JCM 1990 / NBRC 0083 / IGC 2968)</name>
    <name type="common">Yeast</name>
    <name type="synonym">Torulaspora hansenii</name>
    <dbReference type="NCBI Taxonomy" id="284592"/>
    <lineage>
        <taxon>Eukaryota</taxon>
        <taxon>Fungi</taxon>
        <taxon>Dikarya</taxon>
        <taxon>Ascomycota</taxon>
        <taxon>Saccharomycotina</taxon>
        <taxon>Pichiomycetes</taxon>
        <taxon>Debaryomycetaceae</taxon>
        <taxon>Debaryomyces</taxon>
    </lineage>
</organism>
<dbReference type="Proteomes" id="UP000000599">
    <property type="component" value="Chromosome E"/>
</dbReference>
<dbReference type="FunCoup" id="Q6BQ41">
    <property type="interactions" value="219"/>
</dbReference>
<reference evidence="1 2" key="1">
    <citation type="journal article" date="2004" name="Nature">
        <title>Genome evolution in yeasts.</title>
        <authorList>
            <consortium name="Genolevures"/>
            <person name="Dujon B."/>
            <person name="Sherman D."/>
            <person name="Fischer G."/>
            <person name="Durrens P."/>
            <person name="Casaregola S."/>
            <person name="Lafontaine I."/>
            <person name="de Montigny J."/>
            <person name="Marck C."/>
            <person name="Neuveglise C."/>
            <person name="Talla E."/>
            <person name="Goffard N."/>
            <person name="Frangeul L."/>
            <person name="Aigle M."/>
            <person name="Anthouard V."/>
            <person name="Babour A."/>
            <person name="Barbe V."/>
            <person name="Barnay S."/>
            <person name="Blanchin S."/>
            <person name="Beckerich J.M."/>
            <person name="Beyne E."/>
            <person name="Bleykasten C."/>
            <person name="Boisrame A."/>
            <person name="Boyer J."/>
            <person name="Cattolico L."/>
            <person name="Confanioleri F."/>
            <person name="de Daruvar A."/>
            <person name="Despons L."/>
            <person name="Fabre E."/>
            <person name="Fairhead C."/>
            <person name="Ferry-Dumazet H."/>
            <person name="Groppi A."/>
            <person name="Hantraye F."/>
            <person name="Hennequin C."/>
            <person name="Jauniaux N."/>
            <person name="Joyet P."/>
            <person name="Kachouri R."/>
            <person name="Kerrest A."/>
            <person name="Koszul R."/>
            <person name="Lemaire M."/>
            <person name="Lesur I."/>
            <person name="Ma L."/>
            <person name="Muller H."/>
            <person name="Nicaud J.M."/>
            <person name="Nikolski M."/>
            <person name="Oztas S."/>
            <person name="Ozier-Kalogeropoulos O."/>
            <person name="Pellenz S."/>
            <person name="Potier S."/>
            <person name="Richard G.F."/>
            <person name="Straub M.L."/>
            <person name="Suleau A."/>
            <person name="Swennene D."/>
            <person name="Tekaia F."/>
            <person name="Wesolowski-Louvel M."/>
            <person name="Westhof E."/>
            <person name="Wirth B."/>
            <person name="Zeniou-Meyer M."/>
            <person name="Zivanovic I."/>
            <person name="Bolotin-Fukuhara M."/>
            <person name="Thierry A."/>
            <person name="Bouchier C."/>
            <person name="Caudron B."/>
            <person name="Scarpelli C."/>
            <person name="Gaillardin C."/>
            <person name="Weissenbach J."/>
            <person name="Wincker P."/>
            <person name="Souciet J.L."/>
        </authorList>
    </citation>
    <scope>NUCLEOTIDE SEQUENCE [LARGE SCALE GENOMIC DNA]</scope>
    <source>
        <strain evidence="2">ATCC 36239 / CBS 767 / BCRC 21394 / JCM 1990 / NBRC 0083 / IGC 2968</strain>
    </source>
</reference>
<dbReference type="AlphaFoldDB" id="Q6BQ41"/>
<dbReference type="SFLD" id="SFLDG01129">
    <property type="entry name" value="C1.5:_HAD__Beta-PGM__Phosphata"/>
    <property type="match status" value="1"/>
</dbReference>
<dbReference type="eggNOG" id="KOG2914">
    <property type="taxonomic scope" value="Eukaryota"/>
</dbReference>
<dbReference type="SFLD" id="SFLDS00003">
    <property type="entry name" value="Haloacid_Dehalogenase"/>
    <property type="match status" value="1"/>
</dbReference>
<dbReference type="InterPro" id="IPR041492">
    <property type="entry name" value="HAD_2"/>
</dbReference>
<dbReference type="GO" id="GO:0003850">
    <property type="term" value="F:2-deoxyglucose-6-phosphatase activity"/>
    <property type="evidence" value="ECO:0007669"/>
    <property type="project" value="TreeGrafter"/>
</dbReference>
<dbReference type="EMBL" id="CR382137">
    <property type="protein sequence ID" value="CAG87915.1"/>
    <property type="molecule type" value="Genomic_DNA"/>
</dbReference>
<keyword evidence="2" id="KW-1185">Reference proteome</keyword>
<dbReference type="STRING" id="284592.Q6BQ41"/>
<sequence length="241" mass="26521">MSHKSIIADFLLFDLDGTLVNSTLAVEKTWIEQCNNHNSTNEVPIDAEILLNSAHGTRTAETIKRWFPYLQNDKESINLFEKAIVTNYGHLAEEVKGATHLIDSINKFGSNQWAIITSGTKDLAYGWFEKLFVNSGKPKVFITANDVSQGKPNPEGYLEAFSQLKETNKLVGHEFSAVVFEDAPVGIQAGIAAGFHVIGIATTFDKDTLINAGSSFVVEDLSKIHITKTTSTSFQLDLDIL</sequence>
<accession>Q6BQ41</accession>
<dbReference type="SUPFAM" id="SSF56784">
    <property type="entry name" value="HAD-like"/>
    <property type="match status" value="1"/>
</dbReference>
<dbReference type="InterPro" id="IPR023198">
    <property type="entry name" value="PGP-like_dom2"/>
</dbReference>
<dbReference type="NCBIfam" id="TIGR01509">
    <property type="entry name" value="HAD-SF-IA-v3"/>
    <property type="match status" value="1"/>
</dbReference>
<dbReference type="Pfam" id="PF13419">
    <property type="entry name" value="HAD_2"/>
    <property type="match status" value="1"/>
</dbReference>